<organism evidence="3 4">
    <name type="scientific">Berkelbacteria bacterium GW2011_GWA2_35_9</name>
    <dbReference type="NCBI Taxonomy" id="1618333"/>
    <lineage>
        <taxon>Bacteria</taxon>
        <taxon>Candidatus Berkelbacteria</taxon>
    </lineage>
</organism>
<keyword evidence="2" id="KW-1133">Transmembrane helix</keyword>
<accession>A0A0G0GB51</accession>
<dbReference type="STRING" id="1618333.UR93_C0005G0003"/>
<sequence>MKLQFGDELVKPKSDLQKVATLNTENIDLATNPTVAPIQPETNPESNPQKIIPVKSEKSVNLSEKIENSNTAQPSPEANTQFPDEPIDIPAIGENQSEIEKTNEKIEEKKDDIESIVANNAEQIDEEPKQAKEPENKKLENIEKTVNDNPKETIAKVGVSKFFLFGLIIIIVLSALSYGLILTPLGMYVGLIPGNSETTTTVYSYSPGNSEKSFEFGATSVPESEELSTELTRDAQRKRDLEMVKKGLDAYFSVNNSYPTSSGEEKISNGSDTGLKLVSTYIDSIAFDPRVGEEFNYTYKSEDGINYELKARLENGEDPAGIKENGLIYYKLANN</sequence>
<dbReference type="EMBL" id="LBRB01000005">
    <property type="protein sequence ID" value="KKP88947.1"/>
    <property type="molecule type" value="Genomic_DNA"/>
</dbReference>
<name>A0A0G0GB51_9BACT</name>
<keyword evidence="2" id="KW-0472">Membrane</keyword>
<feature type="transmembrane region" description="Helical" evidence="2">
    <location>
        <begin position="162"/>
        <end position="191"/>
    </location>
</feature>
<evidence type="ECO:0000313" key="3">
    <source>
        <dbReference type="EMBL" id="KKP88947.1"/>
    </source>
</evidence>
<evidence type="ECO:0000256" key="2">
    <source>
        <dbReference type="SAM" id="Phobius"/>
    </source>
</evidence>
<evidence type="ECO:0000256" key="1">
    <source>
        <dbReference type="SAM" id="MobiDB-lite"/>
    </source>
</evidence>
<feature type="compositionally biased region" description="Polar residues" evidence="1">
    <location>
        <begin position="68"/>
        <end position="82"/>
    </location>
</feature>
<gene>
    <name evidence="3" type="ORF">UR93_C0005G0003</name>
</gene>
<feature type="region of interest" description="Disordered" evidence="1">
    <location>
        <begin position="31"/>
        <end position="105"/>
    </location>
</feature>
<protein>
    <recommendedName>
        <fullName evidence="5">Type II secretion system protein GspG C-terminal domain-containing protein</fullName>
    </recommendedName>
</protein>
<keyword evidence="2" id="KW-0812">Transmembrane</keyword>
<dbReference type="AlphaFoldDB" id="A0A0G0GB51"/>
<proteinExistence type="predicted"/>
<evidence type="ECO:0000313" key="4">
    <source>
        <dbReference type="Proteomes" id="UP000034316"/>
    </source>
</evidence>
<dbReference type="Proteomes" id="UP000034316">
    <property type="component" value="Unassembled WGS sequence"/>
</dbReference>
<reference evidence="3 4" key="1">
    <citation type="journal article" date="2015" name="Nature">
        <title>rRNA introns, odd ribosomes, and small enigmatic genomes across a large radiation of phyla.</title>
        <authorList>
            <person name="Brown C.T."/>
            <person name="Hug L.A."/>
            <person name="Thomas B.C."/>
            <person name="Sharon I."/>
            <person name="Castelle C.J."/>
            <person name="Singh A."/>
            <person name="Wilkins M.J."/>
            <person name="Williams K.H."/>
            <person name="Banfield J.F."/>
        </authorList>
    </citation>
    <scope>NUCLEOTIDE SEQUENCE [LARGE SCALE GENOMIC DNA]</scope>
</reference>
<evidence type="ECO:0008006" key="5">
    <source>
        <dbReference type="Google" id="ProtNLM"/>
    </source>
</evidence>
<comment type="caution">
    <text evidence="3">The sequence shown here is derived from an EMBL/GenBank/DDBJ whole genome shotgun (WGS) entry which is preliminary data.</text>
</comment>
<feature type="compositionally biased region" description="Polar residues" evidence="1">
    <location>
        <begin position="31"/>
        <end position="49"/>
    </location>
</feature>
<dbReference type="Gene3D" id="3.30.700.10">
    <property type="entry name" value="Glycoprotein, Type 4 Pilin"/>
    <property type="match status" value="1"/>
</dbReference>